<dbReference type="WBParaSite" id="SCUD_0001361801-mRNA-1">
    <property type="protein sequence ID" value="SCUD_0001361801-mRNA-1"/>
    <property type="gene ID" value="SCUD_0001361801"/>
</dbReference>
<reference evidence="3" key="1">
    <citation type="submission" date="2016-06" db="UniProtKB">
        <authorList>
            <consortium name="WormBaseParasite"/>
        </authorList>
    </citation>
    <scope>IDENTIFICATION</scope>
</reference>
<dbReference type="Proteomes" id="UP000279833">
    <property type="component" value="Unassembled WGS sequence"/>
</dbReference>
<dbReference type="EMBL" id="UZAK01036023">
    <property type="protein sequence ID" value="VDP53405.1"/>
    <property type="molecule type" value="Genomic_DNA"/>
</dbReference>
<sequence length="157" mass="17027">MQLDDLDFTVDLALLSHTHQQMQMKATGIAAASASVGLIIQNGKCKISKCNTENTNPITLDEEALESFAYLNSIIDKQGRSDADVKARIGKARTALLQSKNIWNSKQLSTNIKMMDSTSFANSSGLPTRFGFNESFFNNSAFGTALSNGVSNNPKET</sequence>
<organism evidence="3">
    <name type="scientific">Schistosoma curassoni</name>
    <dbReference type="NCBI Taxonomy" id="6186"/>
    <lineage>
        <taxon>Eukaryota</taxon>
        <taxon>Metazoa</taxon>
        <taxon>Spiralia</taxon>
        <taxon>Lophotrochozoa</taxon>
        <taxon>Platyhelminthes</taxon>
        <taxon>Trematoda</taxon>
        <taxon>Digenea</taxon>
        <taxon>Strigeidida</taxon>
        <taxon>Schistosomatoidea</taxon>
        <taxon>Schistosomatidae</taxon>
        <taxon>Schistosoma</taxon>
    </lineage>
</organism>
<keyword evidence="2" id="KW-1185">Reference proteome</keyword>
<gene>
    <name evidence="1" type="ORF">SCUD_LOCUS13615</name>
</gene>
<dbReference type="PANTHER" id="PTHR47027:SF25">
    <property type="entry name" value="REVERSE TRANSCRIPTASE DOMAIN-CONTAINING PROTEIN"/>
    <property type="match status" value="1"/>
</dbReference>
<accession>A0A183KF21</accession>
<evidence type="ECO:0000313" key="2">
    <source>
        <dbReference type="Proteomes" id="UP000279833"/>
    </source>
</evidence>
<protein>
    <submittedName>
        <fullName evidence="1 3">Uncharacterized protein</fullName>
    </submittedName>
</protein>
<dbReference type="STRING" id="6186.A0A183KF21"/>
<evidence type="ECO:0000313" key="3">
    <source>
        <dbReference type="WBParaSite" id="SCUD_0001361801-mRNA-1"/>
    </source>
</evidence>
<proteinExistence type="predicted"/>
<dbReference type="PANTHER" id="PTHR47027">
    <property type="entry name" value="REVERSE TRANSCRIPTASE DOMAIN-CONTAINING PROTEIN"/>
    <property type="match status" value="1"/>
</dbReference>
<evidence type="ECO:0000313" key="1">
    <source>
        <dbReference type="EMBL" id="VDP53405.1"/>
    </source>
</evidence>
<dbReference type="AlphaFoldDB" id="A0A183KF21"/>
<name>A0A183KF21_9TREM</name>
<reference evidence="1 2" key="2">
    <citation type="submission" date="2018-11" db="EMBL/GenBank/DDBJ databases">
        <authorList>
            <consortium name="Pathogen Informatics"/>
        </authorList>
    </citation>
    <scope>NUCLEOTIDE SEQUENCE [LARGE SCALE GENOMIC DNA]</scope>
    <source>
        <strain evidence="1">Dakar</strain>
        <strain evidence="2">Dakar, Senegal</strain>
    </source>
</reference>